<comment type="caution">
    <text evidence="4">The sequence shown here is derived from an EMBL/GenBank/DDBJ whole genome shotgun (WGS) entry which is preliminary data.</text>
</comment>
<keyword evidence="2" id="KW-0812">Transmembrane</keyword>
<evidence type="ECO:0000313" key="4">
    <source>
        <dbReference type="EMBL" id="OGY25312.1"/>
    </source>
</evidence>
<feature type="domain" description="DZANK-type" evidence="3">
    <location>
        <begin position="96"/>
        <end position="139"/>
    </location>
</feature>
<feature type="transmembrane region" description="Helical" evidence="2">
    <location>
        <begin position="6"/>
        <end position="32"/>
    </location>
</feature>
<evidence type="ECO:0000256" key="1">
    <source>
        <dbReference type="SAM" id="MobiDB-lite"/>
    </source>
</evidence>
<feature type="region of interest" description="Disordered" evidence="1">
    <location>
        <begin position="188"/>
        <end position="207"/>
    </location>
</feature>
<dbReference type="SUPFAM" id="SSF144020">
    <property type="entry name" value="FdhE-like"/>
    <property type="match status" value="1"/>
</dbReference>
<evidence type="ECO:0000259" key="3">
    <source>
        <dbReference type="Pfam" id="PF12773"/>
    </source>
</evidence>
<dbReference type="InterPro" id="IPR024064">
    <property type="entry name" value="FdhE-like_sf"/>
</dbReference>
<sequence>MIADFIAFLANSLTITVLVAYVFALWAALVAWAWIDISGRTDNILYKLGAVLVVATGAILGFAIYLLLRPNLTKDEAALHELEEAILASQAHWQACPKCNHVVREDFVYCSNCSYKLSVACSSCGKDVNSTWNVCPYCGRKQKDLDLKTIQIPVRAAFRNPGVVILSSINYLIKKLNENRSAIKEKPGAVRISKSKKATTQTKRKRA</sequence>
<protein>
    <recommendedName>
        <fullName evidence="3">DZANK-type domain-containing protein</fullName>
    </recommendedName>
</protein>
<feature type="compositionally biased region" description="Basic residues" evidence="1">
    <location>
        <begin position="193"/>
        <end position="207"/>
    </location>
</feature>
<reference evidence="4 5" key="1">
    <citation type="journal article" date="2016" name="Nat. Commun.">
        <title>Thousands of microbial genomes shed light on interconnected biogeochemical processes in an aquifer system.</title>
        <authorList>
            <person name="Anantharaman K."/>
            <person name="Brown C.T."/>
            <person name="Hug L.A."/>
            <person name="Sharon I."/>
            <person name="Castelle C.J."/>
            <person name="Probst A.J."/>
            <person name="Thomas B.C."/>
            <person name="Singh A."/>
            <person name="Wilkins M.J."/>
            <person name="Karaoz U."/>
            <person name="Brodie E.L."/>
            <person name="Williams K.H."/>
            <person name="Hubbard S.S."/>
            <person name="Banfield J.F."/>
        </authorList>
    </citation>
    <scope>NUCLEOTIDE SEQUENCE [LARGE SCALE GENOMIC DNA]</scope>
</reference>
<keyword evidence="2" id="KW-1133">Transmembrane helix</keyword>
<organism evidence="4 5">
    <name type="scientific">Candidatus Woykebacteria bacterium RBG_16_43_9</name>
    <dbReference type="NCBI Taxonomy" id="1802596"/>
    <lineage>
        <taxon>Bacteria</taxon>
        <taxon>Candidatus Woykeibacteriota</taxon>
    </lineage>
</organism>
<dbReference type="Proteomes" id="UP000176389">
    <property type="component" value="Unassembled WGS sequence"/>
</dbReference>
<accession>A0A1G1WC85</accession>
<gene>
    <name evidence="4" type="ORF">A2Z11_03080</name>
</gene>
<evidence type="ECO:0000256" key="2">
    <source>
        <dbReference type="SAM" id="Phobius"/>
    </source>
</evidence>
<evidence type="ECO:0000313" key="5">
    <source>
        <dbReference type="Proteomes" id="UP000176389"/>
    </source>
</evidence>
<feature type="transmembrane region" description="Helical" evidence="2">
    <location>
        <begin position="44"/>
        <end position="68"/>
    </location>
</feature>
<name>A0A1G1WC85_9BACT</name>
<dbReference type="EMBL" id="MHCS01000048">
    <property type="protein sequence ID" value="OGY25312.1"/>
    <property type="molecule type" value="Genomic_DNA"/>
</dbReference>
<dbReference type="STRING" id="1802596.A2Z11_03080"/>
<keyword evidence="2" id="KW-0472">Membrane</keyword>
<dbReference type="AlphaFoldDB" id="A0A1G1WC85"/>
<proteinExistence type="predicted"/>
<dbReference type="InterPro" id="IPR025874">
    <property type="entry name" value="DZR"/>
</dbReference>
<dbReference type="Pfam" id="PF12773">
    <property type="entry name" value="DZR"/>
    <property type="match status" value="1"/>
</dbReference>